<evidence type="ECO:0000256" key="2">
    <source>
        <dbReference type="ARBA" id="ARBA00010145"/>
    </source>
</evidence>
<evidence type="ECO:0000256" key="4">
    <source>
        <dbReference type="ARBA" id="ARBA00022475"/>
    </source>
</evidence>
<dbReference type="InterPro" id="IPR038770">
    <property type="entry name" value="Na+/solute_symporter_sf"/>
</dbReference>
<dbReference type="GO" id="GO:0055085">
    <property type="term" value="P:transmembrane transport"/>
    <property type="evidence" value="ECO:0007669"/>
    <property type="project" value="InterPro"/>
</dbReference>
<feature type="transmembrane region" description="Helical" evidence="8">
    <location>
        <begin position="159"/>
        <end position="179"/>
    </location>
</feature>
<name>A0A7M1AUC9_9BACT</name>
<dbReference type="Gene3D" id="1.20.1530.20">
    <property type="match status" value="1"/>
</dbReference>
<accession>A0A7M1AUC9</accession>
<dbReference type="InterPro" id="IPR004776">
    <property type="entry name" value="Mem_transp_PIN-like"/>
</dbReference>
<dbReference type="RefSeq" id="WP_193114438.1">
    <property type="nucleotide sequence ID" value="NZ_CP041165.1"/>
</dbReference>
<feature type="transmembrane region" description="Helical" evidence="8">
    <location>
        <begin position="6"/>
        <end position="22"/>
    </location>
</feature>
<organism evidence="9 10">
    <name type="scientific">Sulfurimonas marina</name>
    <dbReference type="NCBI Taxonomy" id="2590551"/>
    <lineage>
        <taxon>Bacteria</taxon>
        <taxon>Pseudomonadati</taxon>
        <taxon>Campylobacterota</taxon>
        <taxon>Epsilonproteobacteria</taxon>
        <taxon>Campylobacterales</taxon>
        <taxon>Sulfurimonadaceae</taxon>
        <taxon>Sulfurimonas</taxon>
    </lineage>
</organism>
<keyword evidence="10" id="KW-1185">Reference proteome</keyword>
<keyword evidence="4" id="KW-1003">Cell membrane</keyword>
<dbReference type="AlphaFoldDB" id="A0A7M1AUC9"/>
<keyword evidence="7 8" id="KW-0472">Membrane</keyword>
<evidence type="ECO:0000256" key="3">
    <source>
        <dbReference type="ARBA" id="ARBA00022448"/>
    </source>
</evidence>
<evidence type="ECO:0000256" key="6">
    <source>
        <dbReference type="ARBA" id="ARBA00022989"/>
    </source>
</evidence>
<proteinExistence type="inferred from homology"/>
<gene>
    <name evidence="9" type="ORF">FJR03_04365</name>
</gene>
<feature type="transmembrane region" description="Helical" evidence="8">
    <location>
        <begin position="127"/>
        <end position="147"/>
    </location>
</feature>
<dbReference type="KEGG" id="smax:FJR03_04365"/>
<evidence type="ECO:0000313" key="10">
    <source>
        <dbReference type="Proteomes" id="UP000593910"/>
    </source>
</evidence>
<comment type="subcellular location">
    <subcellularLocation>
        <location evidence="1">Cell membrane</location>
        <topology evidence="1">Multi-pass membrane protein</topology>
    </subcellularLocation>
</comment>
<feature type="transmembrane region" description="Helical" evidence="8">
    <location>
        <begin position="218"/>
        <end position="242"/>
    </location>
</feature>
<dbReference type="PANTHER" id="PTHR36838:SF1">
    <property type="entry name" value="SLR1864 PROTEIN"/>
    <property type="match status" value="1"/>
</dbReference>
<dbReference type="EMBL" id="CP041165">
    <property type="protein sequence ID" value="QOP41019.1"/>
    <property type="molecule type" value="Genomic_DNA"/>
</dbReference>
<keyword evidence="3" id="KW-0813">Transport</keyword>
<evidence type="ECO:0000256" key="5">
    <source>
        <dbReference type="ARBA" id="ARBA00022692"/>
    </source>
</evidence>
<dbReference type="Pfam" id="PF03547">
    <property type="entry name" value="Mem_trans"/>
    <property type="match status" value="1"/>
</dbReference>
<keyword evidence="5 8" id="KW-0812">Transmembrane</keyword>
<evidence type="ECO:0000256" key="1">
    <source>
        <dbReference type="ARBA" id="ARBA00004651"/>
    </source>
</evidence>
<feature type="transmembrane region" description="Helical" evidence="8">
    <location>
        <begin position="91"/>
        <end position="115"/>
    </location>
</feature>
<sequence>MENFLYIVLMMFLGYFFKRVNIFERDVATSLNQFVIYISLPALILLQISQLTFSFDILIPVIVSWSVMVFSALIVLAVSRMMEFSKEITGMLMLVAVLTNSSFLGLPIIQAYYGAEALAYIMVYDQLGVFLALATYGTFVSAFYSATTKITPSIIGYKIITFPPFIALIVALFLNGITFPASIELVLNSLSATVIPLALVAVGLQLEFKLPKDELKPFSVALFIKLFIAPLIAIAICYIFAWDNLASKVSILEAAMAPMITAAAMASMAGLSPRLSSAIVGYGVIFSFFTSYLFYLLIL</sequence>
<feature type="transmembrane region" description="Helical" evidence="8">
    <location>
        <begin position="254"/>
        <end position="272"/>
    </location>
</feature>
<evidence type="ECO:0000313" key="9">
    <source>
        <dbReference type="EMBL" id="QOP41019.1"/>
    </source>
</evidence>
<dbReference type="Proteomes" id="UP000593910">
    <property type="component" value="Chromosome"/>
</dbReference>
<feature type="transmembrane region" description="Helical" evidence="8">
    <location>
        <begin position="34"/>
        <end position="51"/>
    </location>
</feature>
<feature type="transmembrane region" description="Helical" evidence="8">
    <location>
        <begin position="279"/>
        <end position="298"/>
    </location>
</feature>
<keyword evidence="6 8" id="KW-1133">Transmembrane helix</keyword>
<evidence type="ECO:0000256" key="8">
    <source>
        <dbReference type="SAM" id="Phobius"/>
    </source>
</evidence>
<protein>
    <submittedName>
        <fullName evidence="9">AEC family transporter</fullName>
    </submittedName>
</protein>
<evidence type="ECO:0000256" key="7">
    <source>
        <dbReference type="ARBA" id="ARBA00023136"/>
    </source>
</evidence>
<feature type="transmembrane region" description="Helical" evidence="8">
    <location>
        <begin position="57"/>
        <end position="79"/>
    </location>
</feature>
<dbReference type="GO" id="GO:0005886">
    <property type="term" value="C:plasma membrane"/>
    <property type="evidence" value="ECO:0007669"/>
    <property type="project" value="UniProtKB-SubCell"/>
</dbReference>
<comment type="similarity">
    <text evidence="2">Belongs to the auxin efflux carrier (TC 2.A.69) family.</text>
</comment>
<dbReference type="PANTHER" id="PTHR36838">
    <property type="entry name" value="AUXIN EFFLUX CARRIER FAMILY PROTEIN"/>
    <property type="match status" value="1"/>
</dbReference>
<reference evidence="9 10" key="1">
    <citation type="submission" date="2019-06" db="EMBL/GenBank/DDBJ databases">
        <title>Sulfurimonas gotlandica sp. nov., a chemoautotrophic and psychrotolerant epsilonproteobacterium isolated from a pelagic redoxcline, and an emended description of the genus Sulfurimonas.</title>
        <authorList>
            <person name="Wang S."/>
            <person name="Jiang L."/>
            <person name="Shao Z."/>
        </authorList>
    </citation>
    <scope>NUCLEOTIDE SEQUENCE [LARGE SCALE GENOMIC DNA]</scope>
    <source>
        <strain evidence="9 10">B2</strain>
    </source>
</reference>